<accession>A0A9D1XBB3</accession>
<dbReference type="EMBL" id="DXEK01000010">
    <property type="protein sequence ID" value="HIX76114.1"/>
    <property type="molecule type" value="Genomic_DNA"/>
</dbReference>
<keyword evidence="1" id="KW-0812">Transmembrane</keyword>
<evidence type="ECO:0000256" key="1">
    <source>
        <dbReference type="SAM" id="Phobius"/>
    </source>
</evidence>
<dbReference type="AlphaFoldDB" id="A0A9D1XBB3"/>
<keyword evidence="1" id="KW-1133">Transmembrane helix</keyword>
<proteinExistence type="predicted"/>
<dbReference type="Pfam" id="PF19701">
    <property type="entry name" value="DUF6199"/>
    <property type="match status" value="1"/>
</dbReference>
<feature type="transmembrane region" description="Helical" evidence="1">
    <location>
        <begin position="6"/>
        <end position="25"/>
    </location>
</feature>
<dbReference type="InterPro" id="IPR045679">
    <property type="entry name" value="DUF6199"/>
</dbReference>
<comment type="caution">
    <text evidence="3">The sequence shown here is derived from an EMBL/GenBank/DDBJ whole genome shotgun (WGS) entry which is preliminary data.</text>
</comment>
<sequence length="64" mass="7545">MFYLLLEIIIIIYGLLLAVKPDFWWKMTNKRPDQKPPHSYLRNTRIMGIIFAVLGIVLLLMSLL</sequence>
<name>A0A9D1XBB3_9FIRM</name>
<reference evidence="3" key="2">
    <citation type="submission" date="2021-04" db="EMBL/GenBank/DDBJ databases">
        <authorList>
            <person name="Gilroy R."/>
        </authorList>
    </citation>
    <scope>NUCLEOTIDE SEQUENCE</scope>
    <source>
        <strain evidence="3">CHK183-1962</strain>
    </source>
</reference>
<feature type="domain" description="DUF6199" evidence="2">
    <location>
        <begin position="8"/>
        <end position="61"/>
    </location>
</feature>
<reference evidence="3" key="1">
    <citation type="journal article" date="2021" name="PeerJ">
        <title>Extensive microbial diversity within the chicken gut microbiome revealed by metagenomics and culture.</title>
        <authorList>
            <person name="Gilroy R."/>
            <person name="Ravi A."/>
            <person name="Getino M."/>
            <person name="Pursley I."/>
            <person name="Horton D.L."/>
            <person name="Alikhan N.F."/>
            <person name="Baker D."/>
            <person name="Gharbi K."/>
            <person name="Hall N."/>
            <person name="Watson M."/>
            <person name="Adriaenssens E.M."/>
            <person name="Foster-Nyarko E."/>
            <person name="Jarju S."/>
            <person name="Secka A."/>
            <person name="Antonio M."/>
            <person name="Oren A."/>
            <person name="Chaudhuri R.R."/>
            <person name="La Ragione R."/>
            <person name="Hildebrand F."/>
            <person name="Pallen M.J."/>
        </authorList>
    </citation>
    <scope>NUCLEOTIDE SEQUENCE</scope>
    <source>
        <strain evidence="3">CHK183-1962</strain>
    </source>
</reference>
<organism evidence="3 4">
    <name type="scientific">Candidatus Fusicatenibacter merdavium</name>
    <dbReference type="NCBI Taxonomy" id="2838600"/>
    <lineage>
        <taxon>Bacteria</taxon>
        <taxon>Bacillati</taxon>
        <taxon>Bacillota</taxon>
        <taxon>Clostridia</taxon>
        <taxon>Lachnospirales</taxon>
        <taxon>Lachnospiraceae</taxon>
        <taxon>Fusicatenibacter</taxon>
    </lineage>
</organism>
<evidence type="ECO:0000313" key="3">
    <source>
        <dbReference type="EMBL" id="HIX76114.1"/>
    </source>
</evidence>
<gene>
    <name evidence="3" type="ORF">H9734_00720</name>
</gene>
<protein>
    <recommendedName>
        <fullName evidence="2">DUF6199 domain-containing protein</fullName>
    </recommendedName>
</protein>
<keyword evidence="1" id="KW-0472">Membrane</keyword>
<evidence type="ECO:0000313" key="4">
    <source>
        <dbReference type="Proteomes" id="UP000886890"/>
    </source>
</evidence>
<evidence type="ECO:0000259" key="2">
    <source>
        <dbReference type="Pfam" id="PF19701"/>
    </source>
</evidence>
<dbReference type="Proteomes" id="UP000886890">
    <property type="component" value="Unassembled WGS sequence"/>
</dbReference>
<feature type="transmembrane region" description="Helical" evidence="1">
    <location>
        <begin position="46"/>
        <end position="63"/>
    </location>
</feature>